<evidence type="ECO:0000313" key="3">
    <source>
        <dbReference type="Proteomes" id="UP000245133"/>
    </source>
</evidence>
<keyword evidence="1" id="KW-0812">Transmembrane</keyword>
<dbReference type="Proteomes" id="UP000245133">
    <property type="component" value="Unassembled WGS sequence"/>
</dbReference>
<evidence type="ECO:0000256" key="1">
    <source>
        <dbReference type="SAM" id="Phobius"/>
    </source>
</evidence>
<protein>
    <submittedName>
        <fullName evidence="2">Uncharacterized protein</fullName>
    </submittedName>
</protein>
<gene>
    <name evidence="2" type="ORF">LPTSP4_16400</name>
</gene>
<keyword evidence="3" id="KW-1185">Reference proteome</keyword>
<dbReference type="RefSeq" id="WP_108975584.1">
    <property type="nucleotide sequence ID" value="NZ_BFBB01000003.1"/>
</dbReference>
<dbReference type="AlphaFoldDB" id="A0A2P2DZX0"/>
<keyword evidence="1" id="KW-1133">Transmembrane helix</keyword>
<feature type="transmembrane region" description="Helical" evidence="1">
    <location>
        <begin position="156"/>
        <end position="179"/>
    </location>
</feature>
<feature type="transmembrane region" description="Helical" evidence="1">
    <location>
        <begin position="185"/>
        <end position="204"/>
    </location>
</feature>
<evidence type="ECO:0000313" key="2">
    <source>
        <dbReference type="EMBL" id="GBF50116.1"/>
    </source>
</evidence>
<sequence>MQSNSLSRLPIWLWASMIVLALVCLLTLPSQAKALYFLTEGNLSSAQLLPAEEQERFALCQGFPCDYTHKVVWDQGVHFVEDAEFTYLQSLQIVTKKVEEVEILLYYTHFLYIGFILDILLFFFVVYLFFSQNRKKKSPSEANLTREKIDLEPLPSFVPVFFLGLSQLLLTIFVNYTILMLFRDFFHPFFLQFVLSICIAYFGYRISKKRLGMLICGVFTILIGATSQDIAIAKELWNAESQKSIVKELGEGTLYLQHTYVGIQRNFQTGSRSSKVSYSYEWIAPFIENQNGKERVYWVRIPKAFMENPKAKGTFFETWQKKKVLLLLKDTETRKAALQNAYSSLPAEFPKVSQVWETSQSTEDAKWHLLKQAFGFPLLLMLVWVLLSLMRMYLGR</sequence>
<accession>A0A2P2DZX0</accession>
<name>A0A2P2DZX0_9LEPT</name>
<feature type="transmembrane region" description="Helical" evidence="1">
    <location>
        <begin position="110"/>
        <end position="130"/>
    </location>
</feature>
<organism evidence="2 3">
    <name type="scientific">Leptospira ryugenii</name>
    <dbReference type="NCBI Taxonomy" id="1917863"/>
    <lineage>
        <taxon>Bacteria</taxon>
        <taxon>Pseudomonadati</taxon>
        <taxon>Spirochaetota</taxon>
        <taxon>Spirochaetia</taxon>
        <taxon>Leptospirales</taxon>
        <taxon>Leptospiraceae</taxon>
        <taxon>Leptospira</taxon>
    </lineage>
</organism>
<proteinExistence type="predicted"/>
<feature type="transmembrane region" description="Helical" evidence="1">
    <location>
        <begin position="211"/>
        <end position="233"/>
    </location>
</feature>
<reference evidence="2 3" key="1">
    <citation type="submission" date="2018-02" db="EMBL/GenBank/DDBJ databases">
        <title>Novel Leptospira species isolated from soil and water in Japan.</title>
        <authorList>
            <person name="Nakao R."/>
            <person name="Masuzawa T."/>
        </authorList>
    </citation>
    <scope>NUCLEOTIDE SEQUENCE [LARGE SCALE GENOMIC DNA]</scope>
    <source>
        <strain evidence="2 3">YH101</strain>
    </source>
</reference>
<comment type="caution">
    <text evidence="2">The sequence shown here is derived from an EMBL/GenBank/DDBJ whole genome shotgun (WGS) entry which is preliminary data.</text>
</comment>
<keyword evidence="1" id="KW-0472">Membrane</keyword>
<dbReference type="EMBL" id="BFBB01000003">
    <property type="protein sequence ID" value="GBF50116.1"/>
    <property type="molecule type" value="Genomic_DNA"/>
</dbReference>
<feature type="transmembrane region" description="Helical" evidence="1">
    <location>
        <begin position="374"/>
        <end position="394"/>
    </location>
</feature>